<sequence>MRLGIFAKTFPGTEPETVLSAVREAGFTAAQYNMACSGLPSMPDAVPEAEAARIAEAAKASGVELAALSGTYNMIHPDPGVRAAGLRRLTVLAEAAPRMGTRLVTLCTGTRDPDDQWRGHPDNDAPDAWADLISEMAQAIELAERHDITLGIEPELANVVDSAAKARRLIDDLASPRLRIVLDPANLFEIASLDEQRRLVSEAVDLLGDRIAMGHAKDRAPDGAFVAAGQGVLDYPHYLRALGSIGFRGALVTHGLEAADAPGVARFLRAQLAEAALSESA</sequence>
<keyword evidence="3" id="KW-1185">Reference proteome</keyword>
<name>A0A175RPB4_9HYPH</name>
<dbReference type="InterPro" id="IPR013022">
    <property type="entry name" value="Xyl_isomerase-like_TIM-brl"/>
</dbReference>
<dbReference type="InterPro" id="IPR050312">
    <property type="entry name" value="IolE/XylAMocC-like"/>
</dbReference>
<evidence type="ECO:0000313" key="3">
    <source>
        <dbReference type="Proteomes" id="UP000078529"/>
    </source>
</evidence>
<dbReference type="InterPro" id="IPR036237">
    <property type="entry name" value="Xyl_isomerase-like_sf"/>
</dbReference>
<dbReference type="RefSeq" id="WP_058600405.1">
    <property type="nucleotide sequence ID" value="NZ_LDQA01000024.1"/>
</dbReference>
<dbReference type="SUPFAM" id="SSF51658">
    <property type="entry name" value="Xylose isomerase-like"/>
    <property type="match status" value="1"/>
</dbReference>
<dbReference type="Gene3D" id="3.20.20.150">
    <property type="entry name" value="Divalent-metal-dependent TIM barrel enzymes"/>
    <property type="match status" value="1"/>
</dbReference>
<dbReference type="EMBL" id="LDQA01000024">
    <property type="protein sequence ID" value="KTR05600.1"/>
    <property type="molecule type" value="Genomic_DNA"/>
</dbReference>
<comment type="caution">
    <text evidence="2">The sequence shown here is derived from an EMBL/GenBank/DDBJ whole genome shotgun (WGS) entry which is preliminary data.</text>
</comment>
<dbReference type="Proteomes" id="UP000078529">
    <property type="component" value="Unassembled WGS sequence"/>
</dbReference>
<accession>A0A175RPB4</accession>
<gene>
    <name evidence="2" type="ORF">NS365_11425</name>
</gene>
<dbReference type="Pfam" id="PF01261">
    <property type="entry name" value="AP_endonuc_2"/>
    <property type="match status" value="1"/>
</dbReference>
<evidence type="ECO:0000313" key="2">
    <source>
        <dbReference type="EMBL" id="KTR05600.1"/>
    </source>
</evidence>
<dbReference type="PANTHER" id="PTHR12110:SF21">
    <property type="entry name" value="XYLOSE ISOMERASE-LIKE TIM BARREL DOMAIN-CONTAINING PROTEIN"/>
    <property type="match status" value="1"/>
</dbReference>
<feature type="domain" description="Xylose isomerase-like TIM barrel" evidence="1">
    <location>
        <begin position="20"/>
        <end position="257"/>
    </location>
</feature>
<organism evidence="2 3">
    <name type="scientific">Aureimonas ureilytica</name>
    <dbReference type="NCBI Taxonomy" id="401562"/>
    <lineage>
        <taxon>Bacteria</taxon>
        <taxon>Pseudomonadati</taxon>
        <taxon>Pseudomonadota</taxon>
        <taxon>Alphaproteobacteria</taxon>
        <taxon>Hyphomicrobiales</taxon>
        <taxon>Aurantimonadaceae</taxon>
        <taxon>Aureimonas</taxon>
    </lineage>
</organism>
<reference evidence="2 3" key="1">
    <citation type="journal article" date="2016" name="Front. Microbiol.">
        <title>Genomic Resource of Rice Seed Associated Bacteria.</title>
        <authorList>
            <person name="Midha S."/>
            <person name="Bansal K."/>
            <person name="Sharma S."/>
            <person name="Kumar N."/>
            <person name="Patil P.P."/>
            <person name="Chaudhry V."/>
            <person name="Patil P.B."/>
        </authorList>
    </citation>
    <scope>NUCLEOTIDE SEQUENCE [LARGE SCALE GENOMIC DNA]</scope>
    <source>
        <strain evidence="2 3">NS365</strain>
    </source>
</reference>
<evidence type="ECO:0000259" key="1">
    <source>
        <dbReference type="Pfam" id="PF01261"/>
    </source>
</evidence>
<proteinExistence type="predicted"/>
<dbReference type="PANTHER" id="PTHR12110">
    <property type="entry name" value="HYDROXYPYRUVATE ISOMERASE"/>
    <property type="match status" value="1"/>
</dbReference>
<dbReference type="PATRIC" id="fig|401562.4.peg.2053"/>
<protein>
    <submittedName>
        <fullName evidence="2">Epimerase</fullName>
    </submittedName>
</protein>
<dbReference type="AlphaFoldDB" id="A0A175RPB4"/>